<dbReference type="SUPFAM" id="SSF53098">
    <property type="entry name" value="Ribonuclease H-like"/>
    <property type="match status" value="1"/>
</dbReference>
<dbReference type="PANTHER" id="PTHR46585:SF1">
    <property type="entry name" value="CHROMO DOMAIN-CONTAINING PROTEIN"/>
    <property type="match status" value="1"/>
</dbReference>
<feature type="region of interest" description="Disordered" evidence="1">
    <location>
        <begin position="202"/>
        <end position="221"/>
    </location>
</feature>
<dbReference type="PANTHER" id="PTHR46585">
    <property type="entry name" value="INTEGRASE CORE DOMAIN CONTAINING PROTEIN"/>
    <property type="match status" value="1"/>
</dbReference>
<organism evidence="3 4">
    <name type="scientific">Heterodera trifolii</name>
    <dbReference type="NCBI Taxonomy" id="157864"/>
    <lineage>
        <taxon>Eukaryota</taxon>
        <taxon>Metazoa</taxon>
        <taxon>Ecdysozoa</taxon>
        <taxon>Nematoda</taxon>
        <taxon>Chromadorea</taxon>
        <taxon>Rhabditida</taxon>
        <taxon>Tylenchina</taxon>
        <taxon>Tylenchomorpha</taxon>
        <taxon>Tylenchoidea</taxon>
        <taxon>Heteroderidae</taxon>
        <taxon>Heteroderinae</taxon>
        <taxon>Heterodera</taxon>
    </lineage>
</organism>
<keyword evidence="4" id="KW-1185">Reference proteome</keyword>
<dbReference type="Gene3D" id="3.40.395.10">
    <property type="entry name" value="Adenoviral Proteinase, Chain A"/>
    <property type="match status" value="1"/>
</dbReference>
<protein>
    <recommendedName>
        <fullName evidence="2">Integrase catalytic domain-containing protein</fullName>
    </recommendedName>
</protein>
<dbReference type="InterPro" id="IPR001584">
    <property type="entry name" value="Integrase_cat-core"/>
</dbReference>
<feature type="region of interest" description="Disordered" evidence="1">
    <location>
        <begin position="423"/>
        <end position="474"/>
    </location>
</feature>
<dbReference type="InterPro" id="IPR036397">
    <property type="entry name" value="RNaseH_sf"/>
</dbReference>
<dbReference type="InterPro" id="IPR012337">
    <property type="entry name" value="RNaseH-like_sf"/>
</dbReference>
<dbReference type="PROSITE" id="PS50994">
    <property type="entry name" value="INTEGRASE"/>
    <property type="match status" value="1"/>
</dbReference>
<proteinExistence type="predicted"/>
<dbReference type="InterPro" id="IPR038765">
    <property type="entry name" value="Papain-like_cys_pep_sf"/>
</dbReference>
<dbReference type="SUPFAM" id="SSF54001">
    <property type="entry name" value="Cysteine proteinases"/>
    <property type="match status" value="1"/>
</dbReference>
<dbReference type="AlphaFoldDB" id="A0ABD2JLC8"/>
<evidence type="ECO:0000256" key="1">
    <source>
        <dbReference type="SAM" id="MobiDB-lite"/>
    </source>
</evidence>
<accession>A0ABD2JLC8</accession>
<name>A0ABD2JLC8_9BILA</name>
<comment type="caution">
    <text evidence="3">The sequence shown here is derived from an EMBL/GenBank/DDBJ whole genome shotgun (WGS) entry which is preliminary data.</text>
</comment>
<evidence type="ECO:0000313" key="3">
    <source>
        <dbReference type="EMBL" id="KAL3091421.1"/>
    </source>
</evidence>
<dbReference type="Gene3D" id="3.30.420.10">
    <property type="entry name" value="Ribonuclease H-like superfamily/Ribonuclease H"/>
    <property type="match status" value="1"/>
</dbReference>
<reference evidence="3 4" key="1">
    <citation type="submission" date="2024-10" db="EMBL/GenBank/DDBJ databases">
        <authorList>
            <person name="Kim D."/>
        </authorList>
    </citation>
    <scope>NUCLEOTIDE SEQUENCE [LARGE SCALE GENOMIC DNA]</scope>
    <source>
        <strain evidence="3">BH-2024</strain>
    </source>
</reference>
<gene>
    <name evidence="3" type="ORF">niasHT_025183</name>
</gene>
<sequence>MRRAEVRRYLARQRVYTLHRRAVRRFRRLPTLASGLHTDWQADLADFVSLRRNNRGNAYLLVCADTLSRQLCVEPVKSKKSVDMIRAFEHIFKRVGYVPWKLMTDQGKEFTAAPVQRFFNEKEVQHHCMHTSPQWHAGIAERAIRSIKERLYRYFTHRGTQCWTGVIQHLVSALNASPHRALSGLRPRDVNFANAEQIRRQQLESSKHVRGQNPRPPRFNAGDRVRIEKHKHVFKKGYLPRFTDEVFTVAEVRDSRTPTTYKLRDDNGELLTGWFYAQDLCLVLPPSAPPQRPTQQGAEASAAAIDAAAAVVGPVYDIERVLKRRRQGRNGVEGNRTNSFRVLLLYPHSWPSLGTTEEQFVRVEWHTGEQVRIPVPASTVRNPSELLTSLHRALGEGSEKLATELRQIQLTYHQLISEAESSAKSQLEAAMRDRQQQQQQQRQHENATEKKQLEKRESAKPKPNEEGKDDDEEEKEWKRVAYNSLYRQSLDKLVVDRMSEAERVQLQRHLPVGLELWVQSYRKAHLSCRFSFDVEQQRFRLELDQSRIRQVELSDQLAYILGFHKRHLSAPVNVARYQPDMKGGVSSFYVYAPGLIEPVIIGNVCAPVLRMVCIRGAQPDDMIEEAYTAVQYHQLITKEIAEIFIEIRTPTGALMPFHDEINKILTRCDATRGQYIGCFPSDRIPSLSAPMPHCMVVNTNRATGGGTHWVAIYVKSEHSADYFDSFADWPPVSEPIHFFLERHFNTVQHNRRCLQSERSISCGKHVVYLYHRCHGWSLRQIVDHIEAQKTEPDRLVSAFVRAHVFGDEAN</sequence>
<dbReference type="Proteomes" id="UP001620626">
    <property type="component" value="Unassembled WGS sequence"/>
</dbReference>
<evidence type="ECO:0000259" key="2">
    <source>
        <dbReference type="PROSITE" id="PS50994"/>
    </source>
</evidence>
<dbReference type="Pfam" id="PF00665">
    <property type="entry name" value="rve"/>
    <property type="match status" value="1"/>
</dbReference>
<feature type="compositionally biased region" description="Basic and acidic residues" evidence="1">
    <location>
        <begin position="442"/>
        <end position="466"/>
    </location>
</feature>
<feature type="domain" description="Integrase catalytic" evidence="2">
    <location>
        <begin position="26"/>
        <end position="195"/>
    </location>
</feature>
<dbReference type="EMBL" id="JBICBT010000942">
    <property type="protein sequence ID" value="KAL3091421.1"/>
    <property type="molecule type" value="Genomic_DNA"/>
</dbReference>
<evidence type="ECO:0000313" key="4">
    <source>
        <dbReference type="Proteomes" id="UP001620626"/>
    </source>
</evidence>